<dbReference type="AlphaFoldDB" id="A0A9D2HXP0"/>
<evidence type="ECO:0000313" key="2">
    <source>
        <dbReference type="EMBL" id="HJA86038.1"/>
    </source>
</evidence>
<evidence type="ECO:0000259" key="1">
    <source>
        <dbReference type="Pfam" id="PF13817"/>
    </source>
</evidence>
<accession>A0A9D2HXP0</accession>
<sequence>MVTKNYLFSKTDEGAVDNAVIYSLLGSCEIVRVNPLKWLEYALGNLNTDCTEEELAKLLPCNFT</sequence>
<proteinExistence type="predicted"/>
<dbReference type="PROSITE" id="PS51257">
    <property type="entry name" value="PROKAR_LIPOPROTEIN"/>
    <property type="match status" value="1"/>
</dbReference>
<dbReference type="Pfam" id="PF13817">
    <property type="entry name" value="DDE_Tnp_IS66_C"/>
    <property type="match status" value="1"/>
</dbReference>
<dbReference type="Proteomes" id="UP000823862">
    <property type="component" value="Unassembled WGS sequence"/>
</dbReference>
<feature type="domain" description="Transposase IS66 C-terminal" evidence="1">
    <location>
        <begin position="23"/>
        <end position="60"/>
    </location>
</feature>
<name>A0A9D2HXP0_9BACE</name>
<comment type="caution">
    <text evidence="2">The sequence shown here is derived from an EMBL/GenBank/DDBJ whole genome shotgun (WGS) entry which is preliminary data.</text>
</comment>
<evidence type="ECO:0000313" key="3">
    <source>
        <dbReference type="Proteomes" id="UP000823862"/>
    </source>
</evidence>
<gene>
    <name evidence="2" type="ORF">H9950_07605</name>
</gene>
<reference evidence="2" key="1">
    <citation type="journal article" date="2021" name="PeerJ">
        <title>Extensive microbial diversity within the chicken gut microbiome revealed by metagenomics and culture.</title>
        <authorList>
            <person name="Gilroy R."/>
            <person name="Ravi A."/>
            <person name="Getino M."/>
            <person name="Pursley I."/>
            <person name="Horton D.L."/>
            <person name="Alikhan N.F."/>
            <person name="Baker D."/>
            <person name="Gharbi K."/>
            <person name="Hall N."/>
            <person name="Watson M."/>
            <person name="Adriaenssens E.M."/>
            <person name="Foster-Nyarko E."/>
            <person name="Jarju S."/>
            <person name="Secka A."/>
            <person name="Antonio M."/>
            <person name="Oren A."/>
            <person name="Chaudhuri R.R."/>
            <person name="La Ragione R."/>
            <person name="Hildebrand F."/>
            <person name="Pallen M.J."/>
        </authorList>
    </citation>
    <scope>NUCLEOTIDE SEQUENCE</scope>
    <source>
        <strain evidence="2">ChiHjej12B11-9795</strain>
    </source>
</reference>
<dbReference type="InterPro" id="IPR039552">
    <property type="entry name" value="IS66_C"/>
</dbReference>
<reference evidence="2" key="2">
    <citation type="submission" date="2021-04" db="EMBL/GenBank/DDBJ databases">
        <authorList>
            <person name="Gilroy R."/>
        </authorList>
    </citation>
    <scope>NUCLEOTIDE SEQUENCE</scope>
    <source>
        <strain evidence="2">ChiHjej12B11-9795</strain>
    </source>
</reference>
<protein>
    <submittedName>
        <fullName evidence="2">Transposase domain-containing protein</fullName>
    </submittedName>
</protein>
<dbReference type="EMBL" id="DWZI01000039">
    <property type="protein sequence ID" value="HJA86038.1"/>
    <property type="molecule type" value="Genomic_DNA"/>
</dbReference>
<organism evidence="2 3">
    <name type="scientific">Candidatus Bacteroides avicola</name>
    <dbReference type="NCBI Taxonomy" id="2838468"/>
    <lineage>
        <taxon>Bacteria</taxon>
        <taxon>Pseudomonadati</taxon>
        <taxon>Bacteroidota</taxon>
        <taxon>Bacteroidia</taxon>
        <taxon>Bacteroidales</taxon>
        <taxon>Bacteroidaceae</taxon>
        <taxon>Bacteroides</taxon>
    </lineage>
</organism>